<dbReference type="Proteomes" id="UP000316083">
    <property type="component" value="Unassembled WGS sequence"/>
</dbReference>
<evidence type="ECO:0000313" key="2">
    <source>
        <dbReference type="EMBL" id="TWA60419.1"/>
    </source>
</evidence>
<name>A0A560AJB1_AZOBR</name>
<evidence type="ECO:0000313" key="3">
    <source>
        <dbReference type="Proteomes" id="UP000316083"/>
    </source>
</evidence>
<gene>
    <name evidence="2" type="ORF">FBZ82_12175</name>
</gene>
<proteinExistence type="predicted"/>
<protein>
    <submittedName>
        <fullName evidence="2">Uncharacterized protein</fullName>
    </submittedName>
</protein>
<feature type="region of interest" description="Disordered" evidence="1">
    <location>
        <begin position="25"/>
        <end position="77"/>
    </location>
</feature>
<evidence type="ECO:0000256" key="1">
    <source>
        <dbReference type="SAM" id="MobiDB-lite"/>
    </source>
</evidence>
<dbReference type="AlphaFoldDB" id="A0A560AJB1"/>
<accession>A0A560AJB1</accession>
<organism evidence="2 3">
    <name type="scientific">Azospirillum brasilense</name>
    <dbReference type="NCBI Taxonomy" id="192"/>
    <lineage>
        <taxon>Bacteria</taxon>
        <taxon>Pseudomonadati</taxon>
        <taxon>Pseudomonadota</taxon>
        <taxon>Alphaproteobacteria</taxon>
        <taxon>Rhodospirillales</taxon>
        <taxon>Azospirillaceae</taxon>
        <taxon>Azospirillum</taxon>
    </lineage>
</organism>
<reference evidence="2 3" key="1">
    <citation type="submission" date="2019-06" db="EMBL/GenBank/DDBJ databases">
        <title>Genomic Encyclopedia of Type Strains, Phase IV (KMG-V): Genome sequencing to study the core and pangenomes of soil and plant-associated prokaryotes.</title>
        <authorList>
            <person name="Whitman W."/>
        </authorList>
    </citation>
    <scope>NUCLEOTIDE SEQUENCE [LARGE SCALE GENOMIC DNA]</scope>
    <source>
        <strain evidence="2 3">BR 11796</strain>
    </source>
</reference>
<comment type="caution">
    <text evidence="2">The sequence shown here is derived from an EMBL/GenBank/DDBJ whole genome shotgun (WGS) entry which is preliminary data.</text>
</comment>
<sequence>MTAHGIIDNHLGMRLEGRSIEKRGKARMSVTDVTGGTPATFATAAKPAPAPAPVPAKSPDAPASGTAAPTIGRHGTVDTVSLSPDALRAMTTGAIAFNVPKADGTAAKDPVAARMETMLARRDYDLKQADYMREAMGMLRETLNLPEDQPIVLGGAAHGLLDKLAAKNGLSRPEMPDALRAAGMKDPFEESAEEEAGVIGIGMPNSGKEMQVAFDRLGLDALSGRKDTPVRMIALKDGDDRSGPLLGAIKGGALGRLTDTRPGQGASLWAVTDGGQGPNARVLASVRSVGMDDTATDMAASLLKGLKGLLAGF</sequence>
<feature type="compositionally biased region" description="Low complexity" evidence="1">
    <location>
        <begin position="37"/>
        <end position="47"/>
    </location>
</feature>
<dbReference type="EMBL" id="VITF01000021">
    <property type="protein sequence ID" value="TWA60419.1"/>
    <property type="molecule type" value="Genomic_DNA"/>
</dbReference>